<proteinExistence type="predicted"/>
<feature type="transmembrane region" description="Helical" evidence="2">
    <location>
        <begin position="402"/>
        <end position="428"/>
    </location>
</feature>
<feature type="compositionally biased region" description="Basic residues" evidence="1">
    <location>
        <begin position="383"/>
        <end position="398"/>
    </location>
</feature>
<reference evidence="4 5" key="1">
    <citation type="submission" date="2024-10" db="EMBL/GenBank/DDBJ databases">
        <title>The Natural Products Discovery Center: Release of the First 8490 Sequenced Strains for Exploring Actinobacteria Biosynthetic Diversity.</title>
        <authorList>
            <person name="Kalkreuter E."/>
            <person name="Kautsar S.A."/>
            <person name="Yang D."/>
            <person name="Bader C.D."/>
            <person name="Teijaro C.N."/>
            <person name="Fluegel L."/>
            <person name="Davis C.M."/>
            <person name="Simpson J.R."/>
            <person name="Lauterbach L."/>
            <person name="Steele A.D."/>
            <person name="Gui C."/>
            <person name="Meng S."/>
            <person name="Li G."/>
            <person name="Viehrig K."/>
            <person name="Ye F."/>
            <person name="Su P."/>
            <person name="Kiefer A.F."/>
            <person name="Nichols A."/>
            <person name="Cepeda A.J."/>
            <person name="Yan W."/>
            <person name="Fan B."/>
            <person name="Jiang Y."/>
            <person name="Adhikari A."/>
            <person name="Zheng C.-J."/>
            <person name="Schuster L."/>
            <person name="Cowan T.M."/>
            <person name="Smanski M.J."/>
            <person name="Chevrette M.G."/>
            <person name="De Carvalho L.P.S."/>
            <person name="Shen B."/>
        </authorList>
    </citation>
    <scope>NUCLEOTIDE SEQUENCE [LARGE SCALE GENOMIC DNA]</scope>
    <source>
        <strain evidence="4 5">NPDC000087</strain>
    </source>
</reference>
<feature type="transmembrane region" description="Helical" evidence="2">
    <location>
        <begin position="434"/>
        <end position="460"/>
    </location>
</feature>
<keyword evidence="2" id="KW-1133">Transmembrane helix</keyword>
<feature type="region of interest" description="Disordered" evidence="1">
    <location>
        <begin position="344"/>
        <end position="398"/>
    </location>
</feature>
<protein>
    <submittedName>
        <fullName evidence="4">Nickel/cobalt transporter</fullName>
    </submittedName>
</protein>
<evidence type="ECO:0000313" key="4">
    <source>
        <dbReference type="EMBL" id="MFF5295279.1"/>
    </source>
</evidence>
<evidence type="ECO:0000256" key="2">
    <source>
        <dbReference type="SAM" id="Phobius"/>
    </source>
</evidence>
<gene>
    <name evidence="4" type="ORF">ACFY35_38085</name>
</gene>
<feature type="chain" id="PRO_5045223117" evidence="3">
    <location>
        <begin position="28"/>
        <end position="513"/>
    </location>
</feature>
<keyword evidence="2" id="KW-0472">Membrane</keyword>
<feature type="transmembrane region" description="Helical" evidence="2">
    <location>
        <begin position="281"/>
        <end position="304"/>
    </location>
</feature>
<evidence type="ECO:0000256" key="3">
    <source>
        <dbReference type="SAM" id="SignalP"/>
    </source>
</evidence>
<keyword evidence="3" id="KW-0732">Signal</keyword>
<feature type="compositionally biased region" description="Basic and acidic residues" evidence="1">
    <location>
        <begin position="348"/>
        <end position="382"/>
    </location>
</feature>
<evidence type="ECO:0000313" key="5">
    <source>
        <dbReference type="Proteomes" id="UP001602245"/>
    </source>
</evidence>
<name>A0ABW6WPT7_9ACTN</name>
<accession>A0ABW6WPT7</accession>
<organism evidence="4 5">
    <name type="scientific">Paractinoplanes globisporus</name>
    <dbReference type="NCBI Taxonomy" id="113565"/>
    <lineage>
        <taxon>Bacteria</taxon>
        <taxon>Bacillati</taxon>
        <taxon>Actinomycetota</taxon>
        <taxon>Actinomycetes</taxon>
        <taxon>Micromonosporales</taxon>
        <taxon>Micromonosporaceae</taxon>
        <taxon>Paractinoplanes</taxon>
    </lineage>
</organism>
<dbReference type="EMBL" id="JBIAZU010000007">
    <property type="protein sequence ID" value="MFF5295279.1"/>
    <property type="molecule type" value="Genomic_DNA"/>
</dbReference>
<dbReference type="PANTHER" id="PTHR40659:SF1">
    <property type="entry name" value="NICKEL_COBALT EFFLUX SYSTEM RCNA"/>
    <property type="match status" value="1"/>
</dbReference>
<dbReference type="RefSeq" id="WP_020511001.1">
    <property type="nucleotide sequence ID" value="NZ_JBIAZU010000007.1"/>
</dbReference>
<dbReference type="InterPro" id="IPR051224">
    <property type="entry name" value="NiCoT_RcnA"/>
</dbReference>
<feature type="signal peptide" evidence="3">
    <location>
        <begin position="1"/>
        <end position="27"/>
    </location>
</feature>
<feature type="transmembrane region" description="Helical" evidence="2">
    <location>
        <begin position="238"/>
        <end position="260"/>
    </location>
</feature>
<dbReference type="PANTHER" id="PTHR40659">
    <property type="entry name" value="NICKEL/COBALT EFFLUX SYSTEM RCNA"/>
    <property type="match status" value="1"/>
</dbReference>
<keyword evidence="2" id="KW-0812">Transmembrane</keyword>
<evidence type="ECO:0000256" key="1">
    <source>
        <dbReference type="SAM" id="MobiDB-lite"/>
    </source>
</evidence>
<feature type="transmembrane region" description="Helical" evidence="2">
    <location>
        <begin position="316"/>
        <end position="339"/>
    </location>
</feature>
<keyword evidence="5" id="KW-1185">Reference proteome</keyword>
<dbReference type="Proteomes" id="UP001602245">
    <property type="component" value="Unassembled WGS sequence"/>
</dbReference>
<sequence length="513" mass="51805">MRLGRPLVIAAAAVLAGVLIPAGPAEAHPMGNFSINQYAEITVRPDRVDVLALADIAEIPTLQEKPLVDTDGNGRLSDGERTGYATAECRRFADAFAVTAGGGRLAWTVSDPGYRITAGAGGLATSRLSCSFTAPASAKTLHIDNHYRSGRVGWRELVAQGDGVRIDTSLPAESISGRLTSYPRDLLTSAPDVRTATIGVGGSGGAAHTTTPASVAAGGPSWLIAAQSRVESVVGGHLTPLVVGLAFLLALLLGAGHAALPGHGKTVMAAYFAGRRGRIRDALAVGGTVTLAHTGGVLVVGLLLSTSTALVGEQLLAWLGAASGLLVVTVGVGMLVSALRTRRARSRNVADHTHPTSETDKVDHGHESKDGHGHSHTHEHGHSHAHGHGHSHGHGHRPGGRLGLAGIGLAGGLVPSPSALVVLLGAIGLGRAGLGVLLVIAYGIGMAGTLTAVGLLLVVAQRKLGDLATRGGRTARLGGALTRLTGRVSAGAPTATAALVVLVGLGMGLRAVV</sequence>
<comment type="caution">
    <text evidence="4">The sequence shown here is derived from an EMBL/GenBank/DDBJ whole genome shotgun (WGS) entry which is preliminary data.</text>
</comment>